<feature type="transmembrane region" description="Helical" evidence="1">
    <location>
        <begin position="193"/>
        <end position="211"/>
    </location>
</feature>
<dbReference type="EMBL" id="KY931673">
    <property type="protein sequence ID" value="AWN00222.1"/>
    <property type="molecule type" value="Genomic_DNA"/>
</dbReference>
<dbReference type="PANTHER" id="PTHR42709:SF11">
    <property type="entry name" value="DEDA FAMILY PROTEIN"/>
    <property type="match status" value="1"/>
</dbReference>
<keyword evidence="1" id="KW-0812">Transmembrane</keyword>
<keyword evidence="1" id="KW-1133">Transmembrane helix</keyword>
<protein>
    <recommendedName>
        <fullName evidence="2">VTT domain-containing protein</fullName>
    </recommendedName>
</protein>
<reference evidence="3" key="1">
    <citation type="submission" date="2017-04" db="EMBL/GenBank/DDBJ databases">
        <title>Identification of novel phosphatase/phytase genes by screening of metagenomic libraries derived from soil samples.</title>
        <authorList>
            <person name="Castillo Villamizar G.A."/>
            <person name="Nacke H."/>
            <person name="Bohning M."/>
            <person name="Gullans E."/>
            <person name="Keiser K."/>
            <person name="Daniel R."/>
        </authorList>
    </citation>
    <scope>NUCLEOTIDE SEQUENCE</scope>
</reference>
<feature type="transmembrane region" description="Helical" evidence="1">
    <location>
        <begin position="144"/>
        <end position="165"/>
    </location>
</feature>
<dbReference type="AlphaFoldDB" id="A0A3G1QTK7"/>
<feature type="transmembrane region" description="Helical" evidence="1">
    <location>
        <begin position="75"/>
        <end position="100"/>
    </location>
</feature>
<feature type="domain" description="VTT" evidence="2">
    <location>
        <begin position="77"/>
        <end position="174"/>
    </location>
</feature>
<organism evidence="3">
    <name type="scientific">uncultured organism</name>
    <dbReference type="NCBI Taxonomy" id="155900"/>
    <lineage>
        <taxon>unclassified sequences</taxon>
        <taxon>environmental samples</taxon>
    </lineage>
</organism>
<dbReference type="InterPro" id="IPR051311">
    <property type="entry name" value="DedA_domain"/>
</dbReference>
<evidence type="ECO:0000256" key="1">
    <source>
        <dbReference type="SAM" id="Phobius"/>
    </source>
</evidence>
<accession>A0A3G1QTK7</accession>
<proteinExistence type="predicted"/>
<dbReference type="GO" id="GO:0005886">
    <property type="term" value="C:plasma membrane"/>
    <property type="evidence" value="ECO:0007669"/>
    <property type="project" value="TreeGrafter"/>
</dbReference>
<evidence type="ECO:0000313" key="3">
    <source>
        <dbReference type="EMBL" id="AWN00222.1"/>
    </source>
</evidence>
<dbReference type="InterPro" id="IPR032816">
    <property type="entry name" value="VTT_dom"/>
</dbReference>
<dbReference type="Pfam" id="PF09335">
    <property type="entry name" value="VTT_dom"/>
    <property type="match status" value="1"/>
</dbReference>
<name>A0A3G1QTK7_9ZZZZ</name>
<dbReference type="PANTHER" id="PTHR42709">
    <property type="entry name" value="ALKALINE PHOSPHATASE LIKE PROTEIN"/>
    <property type="match status" value="1"/>
</dbReference>
<keyword evidence="1" id="KW-0472">Membrane</keyword>
<sequence>MTCGLCPCIDPCERLRRRSLGNTMLRKLYDGVFNLARHRHATPALAVVSFAESSFFPIPPDVMLAPMILAKPEKAYFYAAVCTVASVLGGILGYAIGFYLTDVGLAIMRFLGHSDGLAQFRAWFEQWGLWVILIKGLTPIPYKLVTIASGLAAFSFPVFIAASVVTRGGRFFLEAWILKTWGPAMLAQVEKRLALWAGIGVVALVALIVVLKLL</sequence>
<evidence type="ECO:0000259" key="2">
    <source>
        <dbReference type="Pfam" id="PF09335"/>
    </source>
</evidence>